<dbReference type="PANTHER" id="PTHR23072:SF0">
    <property type="entry name" value="GPI ETHANOLAMINE PHOSPHATE TRANSFERASE 2"/>
    <property type="match status" value="1"/>
</dbReference>
<organism evidence="3 4">
    <name type="scientific">Nematostella vectensis</name>
    <name type="common">Starlet sea anemone</name>
    <dbReference type="NCBI Taxonomy" id="45351"/>
    <lineage>
        <taxon>Eukaryota</taxon>
        <taxon>Metazoa</taxon>
        <taxon>Cnidaria</taxon>
        <taxon>Anthozoa</taxon>
        <taxon>Hexacorallia</taxon>
        <taxon>Actiniaria</taxon>
        <taxon>Edwardsiidae</taxon>
        <taxon>Nematostella</taxon>
    </lineage>
</organism>
<dbReference type="SMART" id="SM00248">
    <property type="entry name" value="ANK"/>
    <property type="match status" value="2"/>
</dbReference>
<evidence type="ECO:0000256" key="1">
    <source>
        <dbReference type="PROSITE-ProRule" id="PRU00023"/>
    </source>
</evidence>
<keyword evidence="4" id="KW-1185">Reference proteome</keyword>
<dbReference type="PROSITE" id="PS50297">
    <property type="entry name" value="ANK_REP_REGION"/>
    <property type="match status" value="1"/>
</dbReference>
<dbReference type="HOGENOM" id="CLU_1074811_0_0_1"/>
<dbReference type="AlphaFoldDB" id="A7S7U2"/>
<dbReference type="STRING" id="45351.A7S7U2"/>
<dbReference type="Gene3D" id="1.25.40.20">
    <property type="entry name" value="Ankyrin repeat-containing domain"/>
    <property type="match status" value="1"/>
</dbReference>
<dbReference type="InterPro" id="IPR002110">
    <property type="entry name" value="Ankyrin_rpt"/>
</dbReference>
<keyword evidence="2" id="KW-1133">Transmembrane helix</keyword>
<dbReference type="PROSITE" id="PS50088">
    <property type="entry name" value="ANK_REPEAT"/>
    <property type="match status" value="1"/>
</dbReference>
<reference evidence="3 4" key="1">
    <citation type="journal article" date="2007" name="Science">
        <title>Sea anemone genome reveals ancestral eumetazoan gene repertoire and genomic organization.</title>
        <authorList>
            <person name="Putnam N.H."/>
            <person name="Srivastava M."/>
            <person name="Hellsten U."/>
            <person name="Dirks B."/>
            <person name="Chapman J."/>
            <person name="Salamov A."/>
            <person name="Terry A."/>
            <person name="Shapiro H."/>
            <person name="Lindquist E."/>
            <person name="Kapitonov V.V."/>
            <person name="Jurka J."/>
            <person name="Genikhovich G."/>
            <person name="Grigoriev I.V."/>
            <person name="Lucas S.M."/>
            <person name="Steele R.E."/>
            <person name="Finnerty J.R."/>
            <person name="Technau U."/>
            <person name="Martindale M.Q."/>
            <person name="Rokhsar D.S."/>
        </authorList>
    </citation>
    <scope>NUCLEOTIDE SEQUENCE [LARGE SCALE GENOMIC DNA]</scope>
    <source>
        <strain evidence="4">CH2 X CH6</strain>
    </source>
</reference>
<dbReference type="GO" id="GO:0016020">
    <property type="term" value="C:membrane"/>
    <property type="evidence" value="ECO:0007669"/>
    <property type="project" value="GOC"/>
</dbReference>
<accession>A7S7U2</accession>
<evidence type="ECO:0000256" key="2">
    <source>
        <dbReference type="SAM" id="Phobius"/>
    </source>
</evidence>
<dbReference type="InParanoid" id="A7S7U2"/>
<dbReference type="EMBL" id="DS469594">
    <property type="protein sequence ID" value="EDO40299.1"/>
    <property type="molecule type" value="Genomic_DNA"/>
</dbReference>
<feature type="transmembrane region" description="Helical" evidence="2">
    <location>
        <begin position="6"/>
        <end position="24"/>
    </location>
</feature>
<evidence type="ECO:0000313" key="3">
    <source>
        <dbReference type="EMBL" id="EDO40299.1"/>
    </source>
</evidence>
<dbReference type="Proteomes" id="UP000001593">
    <property type="component" value="Unassembled WGS sequence"/>
</dbReference>
<dbReference type="PANTHER" id="PTHR23072">
    <property type="entry name" value="PHOSPHATIDYLINOSITOL GLYCAN-RELATED"/>
    <property type="match status" value="1"/>
</dbReference>
<protein>
    <submittedName>
        <fullName evidence="3">Uncharacterized protein</fullName>
    </submittedName>
</protein>
<dbReference type="Pfam" id="PF12796">
    <property type="entry name" value="Ank_2"/>
    <property type="match status" value="1"/>
</dbReference>
<proteinExistence type="predicted"/>
<feature type="repeat" description="ANK" evidence="1">
    <location>
        <begin position="114"/>
        <end position="146"/>
    </location>
</feature>
<dbReference type="SUPFAM" id="SSF48403">
    <property type="entry name" value="Ankyrin repeat"/>
    <property type="match status" value="1"/>
</dbReference>
<dbReference type="GO" id="GO:0006506">
    <property type="term" value="P:GPI anchor biosynthetic process"/>
    <property type="evidence" value="ECO:0007669"/>
    <property type="project" value="InterPro"/>
</dbReference>
<gene>
    <name evidence="3" type="ORF">NEMVEDRAFT_v1g208129</name>
</gene>
<sequence>MEVHRSLVVVVLLVVQYIGLVLFLKGFFPIKQAIPGSASLSSFPPEPGSDAPGSPVDAVLDRLVIVLIDALRADFVLPGDGRMKYLNELVRNNESLRITFLLPDVSSHSCRDSHKTSALHLAAMAGNTRCVQLLLDSGHPVDCLDKYGWPPLLYANFKAQESCVLALMKPKPEQLFVLGDLLKKPSNEAQKEKTFKVVKNALISLANHDAYYTVFNDFIRRNPEMLEENNHGLLQCTWRAILDFDNKRRWFRAKIRTLK</sequence>
<dbReference type="InterPro" id="IPR039527">
    <property type="entry name" value="PIGG/GPI7"/>
</dbReference>
<name>A7S7U2_NEMVE</name>
<dbReference type="GO" id="GO:0051377">
    <property type="term" value="F:mannose-ethanolamine phosphotransferase activity"/>
    <property type="evidence" value="ECO:0007669"/>
    <property type="project" value="InterPro"/>
</dbReference>
<dbReference type="PhylomeDB" id="A7S7U2"/>
<keyword evidence="2" id="KW-0812">Transmembrane</keyword>
<keyword evidence="2" id="KW-0472">Membrane</keyword>
<evidence type="ECO:0000313" key="4">
    <source>
        <dbReference type="Proteomes" id="UP000001593"/>
    </source>
</evidence>
<keyword evidence="1" id="KW-0040">ANK repeat</keyword>
<dbReference type="InterPro" id="IPR036770">
    <property type="entry name" value="Ankyrin_rpt-contain_sf"/>
</dbReference>